<reference evidence="13 14" key="1">
    <citation type="submission" date="2020-04" db="EMBL/GenBank/DDBJ databases">
        <title>Genome-Wide Identification of 5-Methylcytosine Sites in Bacterial Genomes By High-Throughput Sequencing of MspJI Restriction Fragments.</title>
        <authorList>
            <person name="Wu V."/>
        </authorList>
    </citation>
    <scope>NUCLEOTIDE SEQUENCE [LARGE SCALE GENOMIC DNA]</scope>
    <source>
        <strain evidence="13 14">NEB122</strain>
    </source>
</reference>
<evidence type="ECO:0000313" key="14">
    <source>
        <dbReference type="Proteomes" id="UP000503498"/>
    </source>
</evidence>
<dbReference type="AlphaFoldDB" id="A0A7Z2VAN7"/>
<evidence type="ECO:0000256" key="3">
    <source>
        <dbReference type="ARBA" id="ARBA00022475"/>
    </source>
</evidence>
<feature type="domain" description="General secretion pathway GspH" evidence="12">
    <location>
        <begin position="50"/>
        <end position="164"/>
    </location>
</feature>
<dbReference type="InterPro" id="IPR045584">
    <property type="entry name" value="Pilin-like"/>
</dbReference>
<proteinExistence type="inferred from homology"/>
<dbReference type="Proteomes" id="UP000503498">
    <property type="component" value="Chromosome"/>
</dbReference>
<name>A0A7Z2VAN7_XANCA</name>
<sequence>MGAVTRSSARGYTAVQLLVVMAVIAITSAIGLPSFQGVLEWHRATTRVHLLTTYLAMARSMAVAQRMPVSVCPSADGTNCRTDGDWSYGWIVFKDAGRNGQPVDASSILRVEHYPLTNDIEATATLGRPIVRFLPSGLNSGTNITISLCSNARRLADVIVNNTGRTRTVRYTTPSSCRPRR</sequence>
<evidence type="ECO:0000313" key="13">
    <source>
        <dbReference type="EMBL" id="QJD68141.1"/>
    </source>
</evidence>
<evidence type="ECO:0000256" key="10">
    <source>
        <dbReference type="ARBA" id="ARBA00030775"/>
    </source>
</evidence>
<evidence type="ECO:0000256" key="2">
    <source>
        <dbReference type="ARBA" id="ARBA00021549"/>
    </source>
</evidence>
<comment type="subcellular location">
    <subcellularLocation>
        <location evidence="1">Cell inner membrane</location>
        <topology evidence="1">Single-pass membrane protein</topology>
    </subcellularLocation>
</comment>
<evidence type="ECO:0000256" key="8">
    <source>
        <dbReference type="ARBA" id="ARBA00023136"/>
    </source>
</evidence>
<evidence type="ECO:0000256" key="9">
    <source>
        <dbReference type="ARBA" id="ARBA00025772"/>
    </source>
</evidence>
<keyword evidence="4" id="KW-0488">Methylation</keyword>
<protein>
    <recommendedName>
        <fullName evidence="2">Type II secretion system protein H</fullName>
    </recommendedName>
    <alternativeName>
        <fullName evidence="10">General secretion pathway protein H</fullName>
    </alternativeName>
</protein>
<evidence type="ECO:0000256" key="7">
    <source>
        <dbReference type="ARBA" id="ARBA00022989"/>
    </source>
</evidence>
<keyword evidence="7 11" id="KW-1133">Transmembrane helix</keyword>
<keyword evidence="6 11" id="KW-0812">Transmembrane</keyword>
<dbReference type="SUPFAM" id="SSF54523">
    <property type="entry name" value="Pili subunits"/>
    <property type="match status" value="1"/>
</dbReference>
<evidence type="ECO:0000256" key="11">
    <source>
        <dbReference type="SAM" id="Phobius"/>
    </source>
</evidence>
<comment type="similarity">
    <text evidence="9">Belongs to the GSP H family.</text>
</comment>
<keyword evidence="5" id="KW-0997">Cell inner membrane</keyword>
<evidence type="ECO:0000256" key="6">
    <source>
        <dbReference type="ARBA" id="ARBA00022692"/>
    </source>
</evidence>
<evidence type="ECO:0000256" key="5">
    <source>
        <dbReference type="ARBA" id="ARBA00022519"/>
    </source>
</evidence>
<dbReference type="GO" id="GO:0005886">
    <property type="term" value="C:plasma membrane"/>
    <property type="evidence" value="ECO:0007669"/>
    <property type="project" value="UniProtKB-SubCell"/>
</dbReference>
<evidence type="ECO:0000256" key="1">
    <source>
        <dbReference type="ARBA" id="ARBA00004377"/>
    </source>
</evidence>
<organism evidence="13 14">
    <name type="scientific">Xanthomonas campestris pv. badrii</name>
    <dbReference type="NCBI Taxonomy" id="149696"/>
    <lineage>
        <taxon>Bacteria</taxon>
        <taxon>Pseudomonadati</taxon>
        <taxon>Pseudomonadota</taxon>
        <taxon>Gammaproteobacteria</taxon>
        <taxon>Lysobacterales</taxon>
        <taxon>Lysobacteraceae</taxon>
        <taxon>Xanthomonas</taxon>
    </lineage>
</organism>
<dbReference type="GO" id="GO:0015627">
    <property type="term" value="C:type II protein secretion system complex"/>
    <property type="evidence" value="ECO:0007669"/>
    <property type="project" value="InterPro"/>
</dbReference>
<evidence type="ECO:0000259" key="12">
    <source>
        <dbReference type="Pfam" id="PF12019"/>
    </source>
</evidence>
<keyword evidence="3" id="KW-1003">Cell membrane</keyword>
<dbReference type="GO" id="GO:0015628">
    <property type="term" value="P:protein secretion by the type II secretion system"/>
    <property type="evidence" value="ECO:0007669"/>
    <property type="project" value="InterPro"/>
</dbReference>
<feature type="transmembrane region" description="Helical" evidence="11">
    <location>
        <begin position="12"/>
        <end position="32"/>
    </location>
</feature>
<keyword evidence="8 11" id="KW-0472">Membrane</keyword>
<dbReference type="InterPro" id="IPR022346">
    <property type="entry name" value="T2SS_GspH"/>
</dbReference>
<dbReference type="Gene3D" id="3.55.40.10">
    <property type="entry name" value="minor pseudopilin epsh domain"/>
    <property type="match status" value="1"/>
</dbReference>
<evidence type="ECO:0000256" key="4">
    <source>
        <dbReference type="ARBA" id="ARBA00022481"/>
    </source>
</evidence>
<dbReference type="Pfam" id="PF12019">
    <property type="entry name" value="GspH"/>
    <property type="match status" value="1"/>
</dbReference>
<gene>
    <name evidence="13" type="ORF">HG421_10790</name>
</gene>
<accession>A0A7Z2VAN7</accession>
<dbReference type="EMBL" id="CP051651">
    <property type="protein sequence ID" value="QJD68141.1"/>
    <property type="molecule type" value="Genomic_DNA"/>
</dbReference>
<reference evidence="13 14" key="2">
    <citation type="submission" date="2020-04" db="EMBL/GenBank/DDBJ databases">
        <authorList>
            <person name="Fomenkov A."/>
            <person name="Anton B.P."/>
            <person name="Roberts R.J."/>
        </authorList>
    </citation>
    <scope>NUCLEOTIDE SEQUENCE [LARGE SCALE GENOMIC DNA]</scope>
    <source>
        <strain evidence="13 14">NEB122</strain>
    </source>
</reference>